<sequence>MSDAPASWNTSCGRPDVPQFTVPSSGWASPLARRSNVVLPQPLSPTTASDCPACSETETSVTAWRRSLRLPGATNDLLTDTRLSTVSSVAVARLGVGLVRCVTVLGATRRVALCRQATWRPLELSPPMDTGTGEGRVCRQASVARSQRGANAQPLGNAAGFGGDPRIGTGAGDAGVRGSRAARRLAVYGCAGRAITSAIGPVSQTRPAYITTTRSATDAAAARSWVTSKSAHECSRRSRSNNESTCA</sequence>
<gene>
    <name evidence="1" type="ORF">UFOPK3417_01648</name>
</gene>
<name>A0A6J7EUR2_9ZZZZ</name>
<proteinExistence type="predicted"/>
<organism evidence="1">
    <name type="scientific">freshwater metagenome</name>
    <dbReference type="NCBI Taxonomy" id="449393"/>
    <lineage>
        <taxon>unclassified sequences</taxon>
        <taxon>metagenomes</taxon>
        <taxon>ecological metagenomes</taxon>
    </lineage>
</organism>
<dbReference type="EMBL" id="CAFBLR010000195">
    <property type="protein sequence ID" value="CAB4883839.1"/>
    <property type="molecule type" value="Genomic_DNA"/>
</dbReference>
<dbReference type="AlphaFoldDB" id="A0A6J7EUR2"/>
<accession>A0A6J7EUR2</accession>
<reference evidence="1" key="1">
    <citation type="submission" date="2020-05" db="EMBL/GenBank/DDBJ databases">
        <authorList>
            <person name="Chiriac C."/>
            <person name="Salcher M."/>
            <person name="Ghai R."/>
            <person name="Kavagutti S V."/>
        </authorList>
    </citation>
    <scope>NUCLEOTIDE SEQUENCE</scope>
</reference>
<protein>
    <submittedName>
        <fullName evidence="1">Unannotated protein</fullName>
    </submittedName>
</protein>
<evidence type="ECO:0000313" key="1">
    <source>
        <dbReference type="EMBL" id="CAB4883839.1"/>
    </source>
</evidence>